<evidence type="ECO:0000313" key="3">
    <source>
        <dbReference type="Proteomes" id="UP000313359"/>
    </source>
</evidence>
<sequence>MTATSASTPALINGVQPVPDLWFDDGNIVVIAQKTGFRVHRGALSRHSETFREMFGVPQPANCESEASFEKMDGCPVVHVTDTSYDFKHLLRAVYDGASVFPGVGPMEFDVLGSLVRMGHKYQVDTILEEALRRLETIFTNDFDAWDQHEGKSTALVSLRPEHAIEAVNLAQLTGQTAMLPSAFYMCGLLQVDTIINGVTRADGTLEQLSTLDLKRCIMGQMELIKHDAYNVANMFWTIQPQRTARVSLKRGVRICCRNRWSYHRNSPNLLTPSQFIVATLGLSSRTSGSNASCLPRFFRLPETGCEVG</sequence>
<dbReference type="PROSITE" id="PS50097">
    <property type="entry name" value="BTB"/>
    <property type="match status" value="1"/>
</dbReference>
<evidence type="ECO:0000259" key="1">
    <source>
        <dbReference type="PROSITE" id="PS50097"/>
    </source>
</evidence>
<name>A0A5C2RW44_9APHY</name>
<protein>
    <recommendedName>
        <fullName evidence="1">BTB domain-containing protein</fullName>
    </recommendedName>
</protein>
<dbReference type="EMBL" id="ML122299">
    <property type="protein sequence ID" value="RPD55040.1"/>
    <property type="molecule type" value="Genomic_DNA"/>
</dbReference>
<evidence type="ECO:0000313" key="2">
    <source>
        <dbReference type="EMBL" id="RPD55040.1"/>
    </source>
</evidence>
<dbReference type="OrthoDB" id="3027208at2759"/>
<dbReference type="AlphaFoldDB" id="A0A5C2RW44"/>
<proteinExistence type="predicted"/>
<dbReference type="SUPFAM" id="SSF54695">
    <property type="entry name" value="POZ domain"/>
    <property type="match status" value="1"/>
</dbReference>
<dbReference type="InterPro" id="IPR011333">
    <property type="entry name" value="SKP1/BTB/POZ_sf"/>
</dbReference>
<organism evidence="2 3">
    <name type="scientific">Lentinus tigrinus ALCF2SS1-6</name>
    <dbReference type="NCBI Taxonomy" id="1328759"/>
    <lineage>
        <taxon>Eukaryota</taxon>
        <taxon>Fungi</taxon>
        <taxon>Dikarya</taxon>
        <taxon>Basidiomycota</taxon>
        <taxon>Agaricomycotina</taxon>
        <taxon>Agaricomycetes</taxon>
        <taxon>Polyporales</taxon>
        <taxon>Polyporaceae</taxon>
        <taxon>Lentinus</taxon>
    </lineage>
</organism>
<dbReference type="Proteomes" id="UP000313359">
    <property type="component" value="Unassembled WGS sequence"/>
</dbReference>
<reference evidence="2" key="1">
    <citation type="journal article" date="2018" name="Genome Biol. Evol.">
        <title>Genomics and development of Lentinus tigrinus, a white-rot wood-decaying mushroom with dimorphic fruiting bodies.</title>
        <authorList>
            <person name="Wu B."/>
            <person name="Xu Z."/>
            <person name="Knudson A."/>
            <person name="Carlson A."/>
            <person name="Chen N."/>
            <person name="Kovaka S."/>
            <person name="LaButti K."/>
            <person name="Lipzen A."/>
            <person name="Pennachio C."/>
            <person name="Riley R."/>
            <person name="Schakwitz W."/>
            <person name="Umezawa K."/>
            <person name="Ohm R.A."/>
            <person name="Grigoriev I.V."/>
            <person name="Nagy L.G."/>
            <person name="Gibbons J."/>
            <person name="Hibbett D."/>
        </authorList>
    </citation>
    <scope>NUCLEOTIDE SEQUENCE [LARGE SCALE GENOMIC DNA]</scope>
    <source>
        <strain evidence="2">ALCF2SS1-6</strain>
    </source>
</reference>
<accession>A0A5C2RW44</accession>
<dbReference type="CDD" id="cd18186">
    <property type="entry name" value="BTB_POZ_ZBTB_KLHL-like"/>
    <property type="match status" value="1"/>
</dbReference>
<dbReference type="Gene3D" id="3.30.710.10">
    <property type="entry name" value="Potassium Channel Kv1.1, Chain A"/>
    <property type="match status" value="1"/>
</dbReference>
<dbReference type="Pfam" id="PF00651">
    <property type="entry name" value="BTB"/>
    <property type="match status" value="1"/>
</dbReference>
<gene>
    <name evidence="2" type="ORF">L227DRAFT_533792</name>
</gene>
<feature type="domain" description="BTB" evidence="1">
    <location>
        <begin position="26"/>
        <end position="103"/>
    </location>
</feature>
<dbReference type="STRING" id="1328759.A0A5C2RW44"/>
<keyword evidence="3" id="KW-1185">Reference proteome</keyword>
<dbReference type="InterPro" id="IPR000210">
    <property type="entry name" value="BTB/POZ_dom"/>
</dbReference>